<dbReference type="PROSITE" id="PS51257">
    <property type="entry name" value="PROKAR_LIPOPROTEIN"/>
    <property type="match status" value="1"/>
</dbReference>
<dbReference type="Proteomes" id="UP001060123">
    <property type="component" value="Plasmid pWSM1592_3"/>
</dbReference>
<keyword evidence="2" id="KW-1185">Reference proteome</keyword>
<dbReference type="RefSeq" id="WP_051336851.1">
    <property type="nucleotide sequence ID" value="NZ_CP104146.1"/>
</dbReference>
<reference evidence="1" key="1">
    <citation type="submission" date="2022-09" db="EMBL/GenBank/DDBJ databases">
        <title>Australian commercial rhizobial inoculants.</title>
        <authorList>
            <person name="Kohlmeier M.G."/>
            <person name="O'Hara G.W."/>
            <person name="Colombi E."/>
            <person name="Ramsay J.P."/>
            <person name="Terpolilli J."/>
        </authorList>
    </citation>
    <scope>NUCLEOTIDE SEQUENCE</scope>
    <source>
        <strain evidence="1">WSM1592</strain>
        <plasmid evidence="1">pWSM1592_3</plasmid>
    </source>
</reference>
<accession>A0ABY5XXY1</accession>
<keyword evidence="1" id="KW-0614">Plasmid</keyword>
<gene>
    <name evidence="1" type="ORF">N2599_37300</name>
</gene>
<organism evidence="1 2">
    <name type="scientific">Rhizobium sullae</name>
    <name type="common">Rhizobium hedysari</name>
    <dbReference type="NCBI Taxonomy" id="50338"/>
    <lineage>
        <taxon>Bacteria</taxon>
        <taxon>Pseudomonadati</taxon>
        <taxon>Pseudomonadota</taxon>
        <taxon>Alphaproteobacteria</taxon>
        <taxon>Hyphomicrobiales</taxon>
        <taxon>Rhizobiaceae</taxon>
        <taxon>Rhizobium/Agrobacterium group</taxon>
        <taxon>Rhizobium</taxon>
    </lineage>
</organism>
<sequence>MSKSPIVGKSTSFPFQVAIACWIDLLGYGRMIADAGFNPLHLNAKKAITRIRRFHQTVAEHSAHHFPTLVMNDGAVAYRDLSMRSRSVTHDFLTRSWRLFEAIKAEDQKLGHPGARLVLSCGFRMRGRRAGLDASRSHFESIITRLQDGAIDAQQAVHEAAAMRPRFDIVPQLQANFAFTKAYVAESSGTGGGLPGPNFYLDLILFGHSRPQWLELGPAIEWACPRLKLEAKFASVQAIPKLAYPAGGPIDILDGHGIARLLANDPDVLMALHTAGKT</sequence>
<evidence type="ECO:0000313" key="1">
    <source>
        <dbReference type="EMBL" id="UWU19490.1"/>
    </source>
</evidence>
<evidence type="ECO:0000313" key="2">
    <source>
        <dbReference type="Proteomes" id="UP001060123"/>
    </source>
</evidence>
<geneLocation type="plasmid" evidence="1 2">
    <name>pWSM1592_3</name>
</geneLocation>
<protein>
    <submittedName>
        <fullName evidence="1">Uncharacterized protein</fullName>
    </submittedName>
</protein>
<proteinExistence type="predicted"/>
<name>A0ABY5XXY1_RHISU</name>
<dbReference type="EMBL" id="CP104146">
    <property type="protein sequence ID" value="UWU19490.1"/>
    <property type="molecule type" value="Genomic_DNA"/>
</dbReference>